<gene>
    <name evidence="1" type="ORF">GCM10009020_20220</name>
</gene>
<reference evidence="1 2" key="1">
    <citation type="journal article" date="2019" name="Int. J. Syst. Evol. Microbiol.">
        <title>The Global Catalogue of Microorganisms (GCM) 10K type strain sequencing project: providing services to taxonomists for standard genome sequencing and annotation.</title>
        <authorList>
            <consortium name="The Broad Institute Genomics Platform"/>
            <consortium name="The Broad Institute Genome Sequencing Center for Infectious Disease"/>
            <person name="Wu L."/>
            <person name="Ma J."/>
        </authorList>
    </citation>
    <scope>NUCLEOTIDE SEQUENCE [LARGE SCALE GENOMIC DNA]</scope>
    <source>
        <strain evidence="1 2">JCM 16328</strain>
    </source>
</reference>
<name>A0AAV3T9E9_9EURY</name>
<dbReference type="Pfam" id="PF19129">
    <property type="entry name" value="DUF5812"/>
    <property type="match status" value="1"/>
</dbReference>
<dbReference type="AlphaFoldDB" id="A0AAV3T9E9"/>
<dbReference type="InterPro" id="IPR043850">
    <property type="entry name" value="DUF5812"/>
</dbReference>
<comment type="caution">
    <text evidence="1">The sequence shown here is derived from an EMBL/GenBank/DDBJ whole genome shotgun (WGS) entry which is preliminary data.</text>
</comment>
<dbReference type="EMBL" id="BAAADV010000003">
    <property type="protein sequence ID" value="GAA0673212.1"/>
    <property type="molecule type" value="Genomic_DNA"/>
</dbReference>
<dbReference type="Proteomes" id="UP001500420">
    <property type="component" value="Unassembled WGS sequence"/>
</dbReference>
<dbReference type="RefSeq" id="WP_343773876.1">
    <property type="nucleotide sequence ID" value="NZ_BAAADV010000003.1"/>
</dbReference>
<proteinExistence type="predicted"/>
<keyword evidence="2" id="KW-1185">Reference proteome</keyword>
<evidence type="ECO:0000313" key="1">
    <source>
        <dbReference type="EMBL" id="GAA0673212.1"/>
    </source>
</evidence>
<organism evidence="1 2">
    <name type="scientific">Natronoarchaeum mannanilyticum</name>
    <dbReference type="NCBI Taxonomy" id="926360"/>
    <lineage>
        <taxon>Archaea</taxon>
        <taxon>Methanobacteriati</taxon>
        <taxon>Methanobacteriota</taxon>
        <taxon>Stenosarchaea group</taxon>
        <taxon>Halobacteria</taxon>
        <taxon>Halobacteriales</taxon>
        <taxon>Natronoarchaeaceae</taxon>
    </lineage>
</organism>
<evidence type="ECO:0000313" key="2">
    <source>
        <dbReference type="Proteomes" id="UP001500420"/>
    </source>
</evidence>
<sequence length="157" mass="17029">MTEKTGTFLVTHADEGSAVLRDVSDGQVHTMASNPDVEERDVLEATIRPQPPMEVAWEVVEVEERRAVELVDTDLSPTTQAMEIAAEQAVGEVERVDRAGDGEIHVLSVPPERTADAAADVLDDTGTLERAARLGAVRVEVRADDDEGVVNVRYLPD</sequence>
<accession>A0AAV3T9E9</accession>
<protein>
    <submittedName>
        <fullName evidence="1">DUF5812 family protein</fullName>
    </submittedName>
</protein>